<dbReference type="EMBL" id="BSUN01000003">
    <property type="protein sequence ID" value="GMA37901.1"/>
    <property type="molecule type" value="Genomic_DNA"/>
</dbReference>
<evidence type="ECO:0000256" key="1">
    <source>
        <dbReference type="SAM" id="Phobius"/>
    </source>
</evidence>
<evidence type="ECO:0000313" key="5">
    <source>
        <dbReference type="Proteomes" id="UP001157125"/>
    </source>
</evidence>
<proteinExistence type="predicted"/>
<reference evidence="3" key="3">
    <citation type="submission" date="2023-02" db="EMBL/GenBank/DDBJ databases">
        <authorList>
            <person name="Sun Q."/>
            <person name="Mori K."/>
        </authorList>
    </citation>
    <scope>NUCLEOTIDE SEQUENCE</scope>
    <source>
        <strain evidence="3">NBRC 112299</strain>
    </source>
</reference>
<sequence>MTYSAELVTITSQATVGPEDALWLTVPLTGLFAFAYWYFTPTQPGGRRAPQTSRRSRSWGATTALLLLALTVSAWTVGAWQYLSDGVDQITYVELAGTVASTETENRSTTFRLEEYPDLLLEVGHWRGGDRYRQTAGTNVTTYCVTTDPDPRDTTLECQADAPQMSGEIDTERRPLRG</sequence>
<evidence type="ECO:0000313" key="3">
    <source>
        <dbReference type="EMBL" id="GMA37839.1"/>
    </source>
</evidence>
<feature type="transmembrane region" description="Helical" evidence="1">
    <location>
        <begin position="21"/>
        <end position="39"/>
    </location>
</feature>
<reference evidence="5" key="2">
    <citation type="journal article" date="2019" name="Int. J. Syst. Evol. Microbiol.">
        <title>The Global Catalogue of Microorganisms (GCM) 10K type strain sequencing project: providing services to taxonomists for standard genome sequencing and annotation.</title>
        <authorList>
            <consortium name="The Broad Institute Genomics Platform"/>
            <consortium name="The Broad Institute Genome Sequencing Center for Infectious Disease"/>
            <person name="Wu L."/>
            <person name="Ma J."/>
        </authorList>
    </citation>
    <scope>NUCLEOTIDE SEQUENCE [LARGE SCALE GENOMIC DNA]</scope>
    <source>
        <strain evidence="5">NBRC 112299</strain>
    </source>
</reference>
<gene>
    <name evidence="2" type="ORF">GCM10025876_39830</name>
    <name evidence="3" type="ORF">GCM10025876_40430</name>
    <name evidence="4" type="ORF">GCM10025876_41050</name>
</gene>
<accession>A0ABQ6IIV7</accession>
<name>A0ABQ6IIV7_9MICO</name>
<comment type="caution">
    <text evidence="3">The sequence shown here is derived from an EMBL/GenBank/DDBJ whole genome shotgun (WGS) entry which is preliminary data.</text>
</comment>
<evidence type="ECO:0000313" key="4">
    <source>
        <dbReference type="EMBL" id="GMA37901.1"/>
    </source>
</evidence>
<dbReference type="EMBL" id="BSUN01000002">
    <property type="protein sequence ID" value="GMA37779.1"/>
    <property type="molecule type" value="Genomic_DNA"/>
</dbReference>
<dbReference type="EMBL" id="BSUN01000002">
    <property type="protein sequence ID" value="GMA37839.1"/>
    <property type="molecule type" value="Genomic_DNA"/>
</dbReference>
<evidence type="ECO:0000313" key="2">
    <source>
        <dbReference type="EMBL" id="GMA37779.1"/>
    </source>
</evidence>
<dbReference type="RefSeq" id="WP_284329499.1">
    <property type="nucleotide sequence ID" value="NZ_BSUN01000002.1"/>
</dbReference>
<keyword evidence="1" id="KW-0472">Membrane</keyword>
<feature type="transmembrane region" description="Helical" evidence="1">
    <location>
        <begin position="59"/>
        <end position="83"/>
    </location>
</feature>
<keyword evidence="1" id="KW-1133">Transmembrane helix</keyword>
<reference evidence="3" key="1">
    <citation type="journal article" date="2014" name="Int. J. Syst. Evol. Microbiol.">
        <title>Complete genome of a new Firmicutes species belonging to the dominant human colonic microbiota ('Ruminococcus bicirculans') reveals two chromosomes and a selective capacity to utilize plant glucans.</title>
        <authorList>
            <consortium name="NISC Comparative Sequencing Program"/>
            <person name="Wegmann U."/>
            <person name="Louis P."/>
            <person name="Goesmann A."/>
            <person name="Henrissat B."/>
            <person name="Duncan S.H."/>
            <person name="Flint H.J."/>
        </authorList>
    </citation>
    <scope>NUCLEOTIDE SEQUENCE</scope>
    <source>
        <strain evidence="3">NBRC 112299</strain>
    </source>
</reference>
<dbReference type="Proteomes" id="UP001157125">
    <property type="component" value="Unassembled WGS sequence"/>
</dbReference>
<keyword evidence="5" id="KW-1185">Reference proteome</keyword>
<organism evidence="3 5">
    <name type="scientific">Demequina litorisediminis</name>
    <dbReference type="NCBI Taxonomy" id="1849022"/>
    <lineage>
        <taxon>Bacteria</taxon>
        <taxon>Bacillati</taxon>
        <taxon>Actinomycetota</taxon>
        <taxon>Actinomycetes</taxon>
        <taxon>Micrococcales</taxon>
        <taxon>Demequinaceae</taxon>
        <taxon>Demequina</taxon>
    </lineage>
</organism>
<protein>
    <submittedName>
        <fullName evidence="3">Uncharacterized protein</fullName>
    </submittedName>
</protein>
<keyword evidence="1" id="KW-0812">Transmembrane</keyword>